<dbReference type="InterPro" id="IPR000182">
    <property type="entry name" value="GNAT_dom"/>
</dbReference>
<dbReference type="SUPFAM" id="SSF55729">
    <property type="entry name" value="Acyl-CoA N-acyltransferases (Nat)"/>
    <property type="match status" value="1"/>
</dbReference>
<evidence type="ECO:0000259" key="1">
    <source>
        <dbReference type="PROSITE" id="PS51186"/>
    </source>
</evidence>
<evidence type="ECO:0000313" key="2">
    <source>
        <dbReference type="EMBL" id="MDT0607682.1"/>
    </source>
</evidence>
<dbReference type="InterPro" id="IPR051531">
    <property type="entry name" value="N-acetyltransferase"/>
</dbReference>
<feature type="domain" description="N-acetyltransferase" evidence="1">
    <location>
        <begin position="9"/>
        <end position="167"/>
    </location>
</feature>
<comment type="caution">
    <text evidence="2">The sequence shown here is derived from an EMBL/GenBank/DDBJ whole genome shotgun (WGS) entry which is preliminary data.</text>
</comment>
<gene>
    <name evidence="2" type="ORF">RM706_11595</name>
</gene>
<keyword evidence="3" id="KW-1185">Reference proteome</keyword>
<name>A0ABU3ADU3_9FLAO</name>
<evidence type="ECO:0000313" key="3">
    <source>
        <dbReference type="Proteomes" id="UP001255246"/>
    </source>
</evidence>
<dbReference type="PANTHER" id="PTHR43792">
    <property type="entry name" value="GNAT FAMILY, PUTATIVE (AFU_ORTHOLOGUE AFUA_3G00765)-RELATED-RELATED"/>
    <property type="match status" value="1"/>
</dbReference>
<reference evidence="2 3" key="1">
    <citation type="submission" date="2023-09" db="EMBL/GenBank/DDBJ databases">
        <authorList>
            <person name="Rey-Velasco X."/>
        </authorList>
    </citation>
    <scope>NUCLEOTIDE SEQUENCE [LARGE SCALE GENOMIC DNA]</scope>
    <source>
        <strain evidence="2 3">F388</strain>
    </source>
</reference>
<accession>A0ABU3ADU3</accession>
<protein>
    <submittedName>
        <fullName evidence="2">GNAT family N-acetyltransferase</fullName>
    </submittedName>
</protein>
<sequence>MENIETKRLNIKELRKGDAQFMFRLMNSAGWLEFIGNRGIKNEEDAENYILNNILPSYTRHGFGLYKMILKDNREPIGICGLLQRDYLKHPDLGFAILPEFAKKGFTLEASNAILKHAKKNLQIQSVEAITAEGNKASINLLKKIGFLSQEKITRAKEGLLLFRKHL</sequence>
<organism evidence="2 3">
    <name type="scientific">Croceitalea rosinachiae</name>
    <dbReference type="NCBI Taxonomy" id="3075596"/>
    <lineage>
        <taxon>Bacteria</taxon>
        <taxon>Pseudomonadati</taxon>
        <taxon>Bacteroidota</taxon>
        <taxon>Flavobacteriia</taxon>
        <taxon>Flavobacteriales</taxon>
        <taxon>Flavobacteriaceae</taxon>
        <taxon>Croceitalea</taxon>
    </lineage>
</organism>
<dbReference type="Proteomes" id="UP001255246">
    <property type="component" value="Unassembled WGS sequence"/>
</dbReference>
<dbReference type="RefSeq" id="WP_311351639.1">
    <property type="nucleotide sequence ID" value="NZ_JAVRHR010000002.1"/>
</dbReference>
<proteinExistence type="predicted"/>
<dbReference type="EMBL" id="JAVRHR010000002">
    <property type="protein sequence ID" value="MDT0607682.1"/>
    <property type="molecule type" value="Genomic_DNA"/>
</dbReference>
<dbReference type="PROSITE" id="PS51186">
    <property type="entry name" value="GNAT"/>
    <property type="match status" value="1"/>
</dbReference>
<dbReference type="PANTHER" id="PTHR43792:SF1">
    <property type="entry name" value="N-ACETYLTRANSFERASE DOMAIN-CONTAINING PROTEIN"/>
    <property type="match status" value="1"/>
</dbReference>
<dbReference type="Gene3D" id="3.40.630.30">
    <property type="match status" value="1"/>
</dbReference>
<dbReference type="Pfam" id="PF13302">
    <property type="entry name" value="Acetyltransf_3"/>
    <property type="match status" value="1"/>
</dbReference>
<dbReference type="InterPro" id="IPR016181">
    <property type="entry name" value="Acyl_CoA_acyltransferase"/>
</dbReference>